<keyword evidence="3" id="KW-0949">S-adenosyl-L-methionine</keyword>
<sequence>MDSWLRESGAAGLENLALADFPVTGRGVKTRRHFKQGETILTIPHSTLWTAERAYADPTLGPVIRSARPPLSIEDTLAVHLLFVRSRKSGYDGPRKHVAALPASYSSSIFFAEDELEVCAGTSLYTITKQLELRIEADYKSLVVRVLGQDPDLLPLDEFTIQDYKWALCTIWSRAMDFTLPDGKSLRLLTPYADMLNHSSEVEQCHAYDASSRHVSILAGKDYEAGDQVFINYGRVPNNRLLRLYGFIIPGNPDNSYDLVLTTHSAAPFFEQKQKLWALAGLDSTSTIALTITDPLPKQVLQYLRIQRLDKSDLAVLTSVTDAKISDCNEIEVLRFLIESIGGLLNSFGIQLEKLEEQLTEGVYSPGGNAWAAAHVSLGEQQVLRLARKRAEDLLAAVEGNNGNDGGSLSAPGRCVSCEKTSMQLMLCGRCKSVTYCGRTCQVAHYKEHKATCRATASKKGS</sequence>
<dbReference type="Gene3D" id="6.10.140.2220">
    <property type="match status" value="1"/>
</dbReference>
<dbReference type="PROSITE" id="PS01360">
    <property type="entry name" value="ZF_MYND_1"/>
    <property type="match status" value="1"/>
</dbReference>
<evidence type="ECO:0000313" key="10">
    <source>
        <dbReference type="EMBL" id="QPH05011.1"/>
    </source>
</evidence>
<gene>
    <name evidence="10" type="ORF">C2857_002454</name>
</gene>
<keyword evidence="2" id="KW-0808">Transferase</keyword>
<feature type="domain" description="SET" evidence="8">
    <location>
        <begin position="14"/>
        <end position="234"/>
    </location>
</feature>
<name>A0A7S9KUR2_EPIFF</name>
<dbReference type="Pfam" id="PF09273">
    <property type="entry name" value="Rubis-subs-bind"/>
    <property type="match status" value="1"/>
</dbReference>
<dbReference type="GO" id="GO:0016279">
    <property type="term" value="F:protein-lysine N-methyltransferase activity"/>
    <property type="evidence" value="ECO:0007669"/>
    <property type="project" value="TreeGrafter"/>
</dbReference>
<protein>
    <recommendedName>
        <fullName evidence="12">Suppressor of anucleate metulae protein B</fullName>
    </recommendedName>
</protein>
<dbReference type="EMBL" id="CP031388">
    <property type="protein sequence ID" value="QPH05011.1"/>
    <property type="molecule type" value="Genomic_DNA"/>
</dbReference>
<dbReference type="InterPro" id="IPR015353">
    <property type="entry name" value="Rubisco_LSMT_subst-bd"/>
</dbReference>
<keyword evidence="6" id="KW-0862">Zinc</keyword>
<dbReference type="SUPFAM" id="SSF81822">
    <property type="entry name" value="RuBisCo LSMT C-terminal, substrate-binding domain"/>
    <property type="match status" value="1"/>
</dbReference>
<accession>A0A7S9KUR2</accession>
<dbReference type="PANTHER" id="PTHR13271:SF34">
    <property type="entry name" value="N-LYSINE METHYLTRANSFERASE SETD6"/>
    <property type="match status" value="1"/>
</dbReference>
<evidence type="ECO:0000313" key="11">
    <source>
        <dbReference type="Proteomes" id="UP000594364"/>
    </source>
</evidence>
<dbReference type="GO" id="GO:0032259">
    <property type="term" value="P:methylation"/>
    <property type="evidence" value="ECO:0007669"/>
    <property type="project" value="UniProtKB-KW"/>
</dbReference>
<evidence type="ECO:0000256" key="2">
    <source>
        <dbReference type="ARBA" id="ARBA00022679"/>
    </source>
</evidence>
<dbReference type="Gene3D" id="3.90.1420.10">
    <property type="entry name" value="Rubisco LSMT, substrate-binding domain"/>
    <property type="match status" value="1"/>
</dbReference>
<dbReference type="PROSITE" id="PS50280">
    <property type="entry name" value="SET"/>
    <property type="match status" value="1"/>
</dbReference>
<evidence type="ECO:0000256" key="5">
    <source>
        <dbReference type="ARBA" id="ARBA00022771"/>
    </source>
</evidence>
<dbReference type="SUPFAM" id="SSF144232">
    <property type="entry name" value="HIT/MYND zinc finger-like"/>
    <property type="match status" value="1"/>
</dbReference>
<dbReference type="InterPro" id="IPR036464">
    <property type="entry name" value="Rubisco_LSMT_subst-bd_sf"/>
</dbReference>
<keyword evidence="11" id="KW-1185">Reference proteome</keyword>
<keyword evidence="5 7" id="KW-0863">Zinc-finger</keyword>
<feature type="domain" description="MYND-type" evidence="9">
    <location>
        <begin position="415"/>
        <end position="453"/>
    </location>
</feature>
<evidence type="ECO:0000256" key="7">
    <source>
        <dbReference type="PROSITE-ProRule" id="PRU00134"/>
    </source>
</evidence>
<proteinExistence type="predicted"/>
<evidence type="ECO:0000256" key="4">
    <source>
        <dbReference type="ARBA" id="ARBA00022723"/>
    </source>
</evidence>
<evidence type="ECO:0000259" key="9">
    <source>
        <dbReference type="PROSITE" id="PS50865"/>
    </source>
</evidence>
<dbReference type="InterPro" id="IPR001214">
    <property type="entry name" value="SET_dom"/>
</dbReference>
<dbReference type="InterPro" id="IPR050600">
    <property type="entry name" value="SETD3_SETD6_MTase"/>
</dbReference>
<dbReference type="GO" id="GO:0005634">
    <property type="term" value="C:nucleus"/>
    <property type="evidence" value="ECO:0007669"/>
    <property type="project" value="TreeGrafter"/>
</dbReference>
<keyword evidence="1" id="KW-0489">Methyltransferase</keyword>
<dbReference type="InterPro" id="IPR046341">
    <property type="entry name" value="SET_dom_sf"/>
</dbReference>
<dbReference type="CDD" id="cd10527">
    <property type="entry name" value="SET_LSMT"/>
    <property type="match status" value="1"/>
</dbReference>
<dbReference type="Gene3D" id="3.90.1410.10">
    <property type="entry name" value="set domain protein methyltransferase, domain 1"/>
    <property type="match status" value="1"/>
</dbReference>
<evidence type="ECO:0000256" key="1">
    <source>
        <dbReference type="ARBA" id="ARBA00022603"/>
    </source>
</evidence>
<keyword evidence="4" id="KW-0479">Metal-binding</keyword>
<evidence type="ECO:0000256" key="3">
    <source>
        <dbReference type="ARBA" id="ARBA00022691"/>
    </source>
</evidence>
<reference evidence="10 11" key="1">
    <citation type="journal article" date="2018" name="PLoS Genet.">
        <title>Repeat elements organise 3D genome structure and mediate transcription in the filamentous fungus Epichloe festucae.</title>
        <authorList>
            <person name="Winter D.J."/>
            <person name="Ganley A.R.D."/>
            <person name="Young C.A."/>
            <person name="Liachko I."/>
            <person name="Schardl C.L."/>
            <person name="Dupont P.Y."/>
            <person name="Berry D."/>
            <person name="Ram A."/>
            <person name="Scott B."/>
            <person name="Cox M.P."/>
        </authorList>
    </citation>
    <scope>NUCLEOTIDE SEQUENCE [LARGE SCALE GENOMIC DNA]</scope>
    <source>
        <strain evidence="10 11">Fl1</strain>
    </source>
</reference>
<dbReference type="Pfam" id="PF00856">
    <property type="entry name" value="SET"/>
    <property type="match status" value="1"/>
</dbReference>
<dbReference type="InterPro" id="IPR002893">
    <property type="entry name" value="Znf_MYND"/>
</dbReference>
<dbReference type="PROSITE" id="PS50865">
    <property type="entry name" value="ZF_MYND_2"/>
    <property type="match status" value="1"/>
</dbReference>
<evidence type="ECO:0000256" key="6">
    <source>
        <dbReference type="ARBA" id="ARBA00022833"/>
    </source>
</evidence>
<evidence type="ECO:0008006" key="12">
    <source>
        <dbReference type="Google" id="ProtNLM"/>
    </source>
</evidence>
<dbReference type="Proteomes" id="UP000594364">
    <property type="component" value="Chromosome 4"/>
</dbReference>
<dbReference type="SUPFAM" id="SSF82199">
    <property type="entry name" value="SET domain"/>
    <property type="match status" value="1"/>
</dbReference>
<dbReference type="AlphaFoldDB" id="A0A7S9KUR2"/>
<organism evidence="10 11">
    <name type="scientific">Epichloe festucae (strain Fl1)</name>
    <dbReference type="NCBI Taxonomy" id="877507"/>
    <lineage>
        <taxon>Eukaryota</taxon>
        <taxon>Fungi</taxon>
        <taxon>Dikarya</taxon>
        <taxon>Ascomycota</taxon>
        <taxon>Pezizomycotina</taxon>
        <taxon>Sordariomycetes</taxon>
        <taxon>Hypocreomycetidae</taxon>
        <taxon>Hypocreales</taxon>
        <taxon>Clavicipitaceae</taxon>
        <taxon>Epichloe</taxon>
    </lineage>
</organism>
<dbReference type="PANTHER" id="PTHR13271">
    <property type="entry name" value="UNCHARACTERIZED PUTATIVE METHYLTRANSFERASE"/>
    <property type="match status" value="1"/>
</dbReference>
<dbReference type="GO" id="GO:0008270">
    <property type="term" value="F:zinc ion binding"/>
    <property type="evidence" value="ECO:0007669"/>
    <property type="project" value="UniProtKB-KW"/>
</dbReference>
<evidence type="ECO:0000259" key="8">
    <source>
        <dbReference type="PROSITE" id="PS50280"/>
    </source>
</evidence>
<dbReference type="Pfam" id="PF01753">
    <property type="entry name" value="zf-MYND"/>
    <property type="match status" value="1"/>
</dbReference>
<dbReference type="OrthoDB" id="341421at2759"/>